<proteinExistence type="inferred from homology"/>
<dbReference type="EMBL" id="LJSX01000004">
    <property type="protein sequence ID" value="KPQ12039.1"/>
    <property type="molecule type" value="Genomic_DNA"/>
</dbReference>
<dbReference type="PANTHER" id="PTHR37423">
    <property type="entry name" value="SOLUBLE LYTIC MUREIN TRANSGLYCOSYLASE-RELATED"/>
    <property type="match status" value="1"/>
</dbReference>
<protein>
    <submittedName>
        <fullName evidence="5 6">Soluble lytic murein transglycosylase</fullName>
    </submittedName>
</protein>
<name>A0A0P7YCZ8_9HYPH</name>
<dbReference type="PANTHER" id="PTHR37423:SF2">
    <property type="entry name" value="MEMBRANE-BOUND LYTIC MUREIN TRANSGLYCOSYLASE C"/>
    <property type="match status" value="1"/>
</dbReference>
<dbReference type="SUPFAM" id="SSF53955">
    <property type="entry name" value="Lysozyme-like"/>
    <property type="match status" value="1"/>
</dbReference>
<dbReference type="PATRIC" id="fig|1653334.4.peg.1564"/>
<dbReference type="GO" id="GO:0000270">
    <property type="term" value="P:peptidoglycan metabolic process"/>
    <property type="evidence" value="ECO:0007669"/>
    <property type="project" value="InterPro"/>
</dbReference>
<dbReference type="GO" id="GO:0008933">
    <property type="term" value="F:peptidoglycan lytic transglycosylase activity"/>
    <property type="evidence" value="ECO:0007669"/>
    <property type="project" value="InterPro"/>
</dbReference>
<dbReference type="InterPro" id="IPR023346">
    <property type="entry name" value="Lysozyme-like_dom_sf"/>
</dbReference>
<dbReference type="GO" id="GO:0016020">
    <property type="term" value="C:membrane"/>
    <property type="evidence" value="ECO:0007669"/>
    <property type="project" value="InterPro"/>
</dbReference>
<evidence type="ECO:0000313" key="6">
    <source>
        <dbReference type="EMBL" id="SCC81466.1"/>
    </source>
</evidence>
<dbReference type="Pfam" id="PF01464">
    <property type="entry name" value="SLT"/>
    <property type="match status" value="1"/>
</dbReference>
<reference evidence="6 8" key="2">
    <citation type="submission" date="2016-08" db="EMBL/GenBank/DDBJ databases">
        <authorList>
            <person name="Varghese N."/>
            <person name="Submissions Spin"/>
        </authorList>
    </citation>
    <scope>NUCLEOTIDE SEQUENCE [LARGE SCALE GENOMIC DNA]</scope>
    <source>
        <strain evidence="6 8">HL-109</strain>
    </source>
</reference>
<keyword evidence="8" id="KW-1185">Reference proteome</keyword>
<evidence type="ECO:0000256" key="3">
    <source>
        <dbReference type="ARBA" id="ARBA00022729"/>
    </source>
</evidence>
<dbReference type="InterPro" id="IPR008939">
    <property type="entry name" value="Lytic_TGlycosylase_superhlx_U"/>
</dbReference>
<comment type="similarity">
    <text evidence="2">Belongs to the virb1 family.</text>
</comment>
<dbReference type="GO" id="GO:0004553">
    <property type="term" value="F:hydrolase activity, hydrolyzing O-glycosyl compounds"/>
    <property type="evidence" value="ECO:0007669"/>
    <property type="project" value="InterPro"/>
</dbReference>
<evidence type="ECO:0000256" key="1">
    <source>
        <dbReference type="ARBA" id="ARBA00007734"/>
    </source>
</evidence>
<dbReference type="CDD" id="cd13401">
    <property type="entry name" value="Slt70-like"/>
    <property type="match status" value="1"/>
</dbReference>
<evidence type="ECO:0000256" key="2">
    <source>
        <dbReference type="ARBA" id="ARBA00009387"/>
    </source>
</evidence>
<comment type="similarity">
    <text evidence="1">Belongs to the transglycosylase Slt family.</text>
</comment>
<dbReference type="STRING" id="1653334.GA0071312_2410"/>
<dbReference type="Gene3D" id="1.25.20.10">
    <property type="entry name" value="Bacterial muramidases"/>
    <property type="match status" value="1"/>
</dbReference>
<evidence type="ECO:0000313" key="5">
    <source>
        <dbReference type="EMBL" id="KPQ12039.1"/>
    </source>
</evidence>
<dbReference type="PROSITE" id="PS00922">
    <property type="entry name" value="TRANSGLYCOSYLASE"/>
    <property type="match status" value="1"/>
</dbReference>
<dbReference type="Proteomes" id="UP000182800">
    <property type="component" value="Unassembled WGS sequence"/>
</dbReference>
<evidence type="ECO:0000313" key="8">
    <source>
        <dbReference type="Proteomes" id="UP000182800"/>
    </source>
</evidence>
<dbReference type="SUPFAM" id="SSF48435">
    <property type="entry name" value="Bacterial muramidases"/>
    <property type="match status" value="1"/>
</dbReference>
<keyword evidence="3" id="KW-0732">Signal</keyword>
<dbReference type="Gene3D" id="1.10.530.10">
    <property type="match status" value="1"/>
</dbReference>
<accession>A0A0P7YCZ8</accession>
<evidence type="ECO:0000259" key="4">
    <source>
        <dbReference type="Pfam" id="PF01464"/>
    </source>
</evidence>
<comment type="caution">
    <text evidence="5">The sequence shown here is derived from an EMBL/GenBank/DDBJ whole genome shotgun (WGS) entry which is preliminary data.</text>
</comment>
<organism evidence="5 7">
    <name type="scientific">Saliniramus fredricksonii</name>
    <dbReference type="NCBI Taxonomy" id="1653334"/>
    <lineage>
        <taxon>Bacteria</taxon>
        <taxon>Pseudomonadati</taxon>
        <taxon>Pseudomonadota</taxon>
        <taxon>Alphaproteobacteria</taxon>
        <taxon>Hyphomicrobiales</taxon>
        <taxon>Salinarimonadaceae</taxon>
        <taxon>Saliniramus</taxon>
    </lineage>
</organism>
<gene>
    <name evidence="5" type="primary">slt</name>
    <name evidence="6" type="ORF">GA0071312_2410</name>
    <name evidence="5" type="ORF">HLUCCO17_04365</name>
</gene>
<dbReference type="AlphaFoldDB" id="A0A0P7YCZ8"/>
<dbReference type="InterPro" id="IPR008258">
    <property type="entry name" value="Transglycosylase_SLT_dom_1"/>
</dbReference>
<evidence type="ECO:0000313" key="7">
    <source>
        <dbReference type="Proteomes" id="UP000050497"/>
    </source>
</evidence>
<feature type="domain" description="Transglycosylase SLT" evidence="4">
    <location>
        <begin position="549"/>
        <end position="651"/>
    </location>
</feature>
<sequence>MISRTIATGRHYPVRAVMAWMACAMPKTTERLRSRVLALVAALTLLGCHAIDSAVHAKPLPERIALDEIPALFPGLDLDIAEEALTHYRFGRIAEGDALRPDVTDEAADALLEWAAVRSSELRDFERITAFMRSQPDWPGRSLMRLRAEQALVETGPGPERVLGFFADEEPRTARGALLLTQSLWGSGAQEAAEHLARGYWRERGLDENVEAQFLLSFASVFTPSDHRLRMENRLFAQDWAAARRAARFAGEEFEALVDLREALMRDPARIDTAIDAVPAALRHDSSTLYAMVRKARLDDDVRGAAQIINRAPRALSIIGDGDAWWVERRIVARNLLEEGAYGLAYELVAGHAAQSAADYLDAEFHAGWIALRFLDDPRTALTHFIAAAEPATTPISLARVAYWQGRAHRASGNEEAARAALEEAAEHATVFYGQLARQELDGGPITLRPLPDIDETIIAERDERLFTRAIVLLHALDAEDLAIALLGDLGRTLDDPAMLRAYGDLAEALDNPRALLALARSALLRGLPLERQAYPVGAIPDYPEIGPAVEPALVHAIARQESAFNADAVSPAGARGLMQFMPGTARRVAQRYGIDFDEERLLDDPAFSAKLGAAHLGELLDDWGGSAALAFAAYNAGPGHVRRWIERFGDPRRGDRDIIDWVEQIPFPETRSYVQRVMENLVVYRYRLDQDRPLAIGDDLRGARPMR</sequence>
<dbReference type="GO" id="GO:0042597">
    <property type="term" value="C:periplasmic space"/>
    <property type="evidence" value="ECO:0007669"/>
    <property type="project" value="InterPro"/>
</dbReference>
<dbReference type="EMBL" id="FMBM01000002">
    <property type="protein sequence ID" value="SCC81466.1"/>
    <property type="molecule type" value="Genomic_DNA"/>
</dbReference>
<reference evidence="5 7" key="1">
    <citation type="submission" date="2015-09" db="EMBL/GenBank/DDBJ databases">
        <title>Identification and resolution of microdiversity through metagenomic sequencing of parallel consortia.</title>
        <authorList>
            <person name="Nelson W.C."/>
            <person name="Romine M.F."/>
            <person name="Lindemann S.R."/>
        </authorList>
    </citation>
    <scope>NUCLEOTIDE SEQUENCE [LARGE SCALE GENOMIC DNA]</scope>
    <source>
        <strain evidence="5">HL-109</strain>
    </source>
</reference>
<dbReference type="InterPro" id="IPR000189">
    <property type="entry name" value="Transglyc_AS"/>
</dbReference>
<dbReference type="Proteomes" id="UP000050497">
    <property type="component" value="Unassembled WGS sequence"/>
</dbReference>